<evidence type="ECO:0000313" key="9">
    <source>
        <dbReference type="Proteomes" id="UP000193450"/>
    </source>
</evidence>
<dbReference type="RefSeq" id="WP_085760398.1">
    <property type="nucleotide sequence ID" value="NZ_CP019343.1"/>
</dbReference>
<evidence type="ECO:0000256" key="5">
    <source>
        <dbReference type="ARBA" id="ARBA00022989"/>
    </source>
</evidence>
<protein>
    <recommendedName>
        <fullName evidence="10">ABC transporter permease</fullName>
    </recommendedName>
</protein>
<gene>
    <name evidence="8" type="ORF">BST96_20080</name>
</gene>
<evidence type="ECO:0000256" key="1">
    <source>
        <dbReference type="ARBA" id="ARBA00004651"/>
    </source>
</evidence>
<evidence type="ECO:0000256" key="3">
    <source>
        <dbReference type="ARBA" id="ARBA00022475"/>
    </source>
</evidence>
<evidence type="ECO:0008006" key="10">
    <source>
        <dbReference type="Google" id="ProtNLM"/>
    </source>
</evidence>
<keyword evidence="9" id="KW-1185">Reference proteome</keyword>
<keyword evidence="5 7" id="KW-1133">Transmembrane helix</keyword>
<proteinExistence type="predicted"/>
<keyword evidence="2" id="KW-0813">Transport</keyword>
<feature type="transmembrane region" description="Helical" evidence="7">
    <location>
        <begin position="209"/>
        <end position="229"/>
    </location>
</feature>
<dbReference type="STRING" id="716816.BST96_20080"/>
<evidence type="ECO:0000256" key="7">
    <source>
        <dbReference type="SAM" id="Phobius"/>
    </source>
</evidence>
<dbReference type="AlphaFoldDB" id="A0A1X9NN55"/>
<dbReference type="GO" id="GO:0005886">
    <property type="term" value="C:plasma membrane"/>
    <property type="evidence" value="ECO:0007669"/>
    <property type="project" value="UniProtKB-SubCell"/>
</dbReference>
<dbReference type="Gene3D" id="1.10.3720.10">
    <property type="entry name" value="MetI-like"/>
    <property type="match status" value="2"/>
</dbReference>
<dbReference type="PANTHER" id="PTHR30043:SF1">
    <property type="entry name" value="ABC TRANSPORT SYSTEM PERMEASE PROTEIN P69"/>
    <property type="match status" value="1"/>
</dbReference>
<feature type="transmembrane region" description="Helical" evidence="7">
    <location>
        <begin position="107"/>
        <end position="129"/>
    </location>
</feature>
<keyword evidence="6 7" id="KW-0472">Membrane</keyword>
<dbReference type="Proteomes" id="UP000193450">
    <property type="component" value="Chromosome"/>
</dbReference>
<dbReference type="PANTHER" id="PTHR30043">
    <property type="entry name" value="PHOSPHONATES TRANSPORT SYSTEM PERMEASE PROTEIN"/>
    <property type="match status" value="1"/>
</dbReference>
<evidence type="ECO:0000313" key="8">
    <source>
        <dbReference type="EMBL" id="ARN76197.1"/>
    </source>
</evidence>
<keyword evidence="4 7" id="KW-0812">Transmembrane</keyword>
<keyword evidence="3" id="KW-1003">Cell membrane</keyword>
<name>A0A1X9NN55_9GAMM</name>
<reference evidence="8 9" key="1">
    <citation type="submission" date="2016-11" db="EMBL/GenBank/DDBJ databases">
        <title>Trade-off between light-utilization and light-protection in marine flavobacteria.</title>
        <authorList>
            <person name="Kumagai Y."/>
        </authorList>
    </citation>
    <scope>NUCLEOTIDE SEQUENCE [LARGE SCALE GENOMIC DNA]</scope>
    <source>
        <strain evidence="8 9">NBRC 107125</strain>
    </source>
</reference>
<dbReference type="KEGG" id="osg:BST96_20080"/>
<organism evidence="8 9">
    <name type="scientific">Oceanicoccus sagamiensis</name>
    <dbReference type="NCBI Taxonomy" id="716816"/>
    <lineage>
        <taxon>Bacteria</taxon>
        <taxon>Pseudomonadati</taxon>
        <taxon>Pseudomonadota</taxon>
        <taxon>Gammaproteobacteria</taxon>
        <taxon>Cellvibrionales</taxon>
        <taxon>Spongiibacteraceae</taxon>
        <taxon>Oceanicoccus</taxon>
    </lineage>
</organism>
<dbReference type="InterPro" id="IPR035906">
    <property type="entry name" value="MetI-like_sf"/>
</dbReference>
<feature type="transmembrane region" description="Helical" evidence="7">
    <location>
        <begin position="451"/>
        <end position="471"/>
    </location>
</feature>
<feature type="transmembrane region" description="Helical" evidence="7">
    <location>
        <begin position="71"/>
        <end position="95"/>
    </location>
</feature>
<feature type="transmembrane region" description="Helical" evidence="7">
    <location>
        <begin position="425"/>
        <end position="445"/>
    </location>
</feature>
<evidence type="ECO:0000256" key="6">
    <source>
        <dbReference type="ARBA" id="ARBA00023136"/>
    </source>
</evidence>
<dbReference type="EMBL" id="CP019343">
    <property type="protein sequence ID" value="ARN76197.1"/>
    <property type="molecule type" value="Genomic_DNA"/>
</dbReference>
<accession>A0A1X9NN55</accession>
<comment type="subcellular location">
    <subcellularLocation>
        <location evidence="1">Cell membrane</location>
        <topology evidence="1">Multi-pass membrane protein</topology>
    </subcellularLocation>
</comment>
<dbReference type="SUPFAM" id="SSF161098">
    <property type="entry name" value="MetI-like"/>
    <property type="match status" value="2"/>
</dbReference>
<sequence length="506" mass="56609">MTSAPRYQLPMGIRSFLLLLAVALFCTLFADIEISNRNPWQEFAAMAGGFFQPTLLPVDELITAIAQTFSYAFLAVCTAAFAGFVVSLFFNQVWLRSLCAAIRSVHELFWGLLFIQLIGIHPLAGYFAIALPYTGIFAKVFAEILEEHQSKAVTLQNTDRISRFFYGQWPQVFPHFRSYSLYRLECGLRSSTVLGFIGLPTLGFHLETAFMQGLYSQAAGILFIFYLMIATLRWWMRAKLLPVYFALALWSLLHGSDHSLQLSLATHFFTDITPLPIRNGEAILPWLSHLTTHEILPGIGNTLLVTQIALILTALVALSLFPFSSKQFFALPMRVSSHLALVILRSTPELVIAFALLLLLGPSMLPAIIALAIHNGAIIANLISRHSDQITLRLDASRGFARYSFEILPRIYGQFLAFLCYRWEVILRESAILGILGVHTLGFYIDSAFESFRLDVAVILIAVSALLNILVDHGSRQLRHRLHLRSTPEALIPLSTVIPARTEPMP</sequence>
<evidence type="ECO:0000256" key="4">
    <source>
        <dbReference type="ARBA" id="ARBA00022692"/>
    </source>
</evidence>
<evidence type="ECO:0000256" key="2">
    <source>
        <dbReference type="ARBA" id="ARBA00022448"/>
    </source>
</evidence>
<feature type="transmembrane region" description="Helical" evidence="7">
    <location>
        <begin position="304"/>
        <end position="323"/>
    </location>
</feature>